<dbReference type="InterPro" id="IPR008979">
    <property type="entry name" value="Galactose-bd-like_sf"/>
</dbReference>
<dbReference type="PANTHER" id="PTHR43399">
    <property type="entry name" value="SUBTILISIN-RELATED"/>
    <property type="match status" value="1"/>
</dbReference>
<comment type="similarity">
    <text evidence="1 6">Belongs to the peptidase S8 family.</text>
</comment>
<protein>
    <submittedName>
        <fullName evidence="8">T9SS type A sorting domain-containing protein</fullName>
    </submittedName>
</protein>
<dbReference type="OrthoDB" id="9792152at2"/>
<dbReference type="Pfam" id="PF00082">
    <property type="entry name" value="Peptidase_S8"/>
    <property type="match status" value="1"/>
</dbReference>
<feature type="domain" description="P/Homo B" evidence="7">
    <location>
        <begin position="778"/>
        <end position="933"/>
    </location>
</feature>
<dbReference type="Gene3D" id="3.40.50.200">
    <property type="entry name" value="Peptidase S8/S53 domain"/>
    <property type="match status" value="1"/>
</dbReference>
<evidence type="ECO:0000256" key="6">
    <source>
        <dbReference type="PROSITE-ProRule" id="PRU01240"/>
    </source>
</evidence>
<dbReference type="InterPro" id="IPR034058">
    <property type="entry name" value="TagA/B/C/D_pept_dom"/>
</dbReference>
<organism evidence="8 9">
    <name type="scientific">Mesohalobacter halotolerans</name>
    <dbReference type="NCBI Taxonomy" id="1883405"/>
    <lineage>
        <taxon>Bacteria</taxon>
        <taxon>Pseudomonadati</taxon>
        <taxon>Bacteroidota</taxon>
        <taxon>Flavobacteriia</taxon>
        <taxon>Flavobacteriales</taxon>
        <taxon>Flavobacteriaceae</taxon>
        <taxon>Mesohalobacter</taxon>
    </lineage>
</organism>
<dbReference type="PRINTS" id="PR00723">
    <property type="entry name" value="SUBTILISIN"/>
</dbReference>
<feature type="active site" description="Charge relay system" evidence="6">
    <location>
        <position position="383"/>
    </location>
</feature>
<dbReference type="Gene3D" id="2.60.40.10">
    <property type="entry name" value="Immunoglobulins"/>
    <property type="match status" value="1"/>
</dbReference>
<keyword evidence="3" id="KW-0732">Signal</keyword>
<dbReference type="InterPro" id="IPR051048">
    <property type="entry name" value="Peptidase_S8/S53_subtilisin"/>
</dbReference>
<evidence type="ECO:0000313" key="9">
    <source>
        <dbReference type="Proteomes" id="UP000306552"/>
    </source>
</evidence>
<evidence type="ECO:0000256" key="3">
    <source>
        <dbReference type="ARBA" id="ARBA00022729"/>
    </source>
</evidence>
<dbReference type="AlphaFoldDB" id="A0A4U5TRN0"/>
<dbReference type="NCBIfam" id="TIGR04183">
    <property type="entry name" value="Por_Secre_tail"/>
    <property type="match status" value="1"/>
</dbReference>
<keyword evidence="5 6" id="KW-0720">Serine protease</keyword>
<dbReference type="PROSITE" id="PS51892">
    <property type="entry name" value="SUBTILASE"/>
    <property type="match status" value="1"/>
</dbReference>
<name>A0A4U5TRN0_9FLAO</name>
<dbReference type="EMBL" id="SWMU01000002">
    <property type="protein sequence ID" value="TKS56471.1"/>
    <property type="molecule type" value="Genomic_DNA"/>
</dbReference>
<feature type="active site" description="Charge relay system" evidence="6">
    <location>
        <position position="169"/>
    </location>
</feature>
<dbReference type="PANTHER" id="PTHR43399:SF4">
    <property type="entry name" value="CELL WALL-ASSOCIATED PROTEASE"/>
    <property type="match status" value="1"/>
</dbReference>
<dbReference type="SUPFAM" id="SSF52743">
    <property type="entry name" value="Subtilisin-like"/>
    <property type="match status" value="1"/>
</dbReference>
<sequence length="1019" mass="110016">MKHIGAGNDEIHIFTVLKNKYILNIANLLRFSSDLLTIGMTYKQLLIGVFIFTLSYHFINAQTFQERLEITSNYDLRVLNEIAGEYSKQYKKDKREAIAYALEHDIELIKTLDNGGVSILEKVLEDGTLIYIQTYNAGSAQTINTNLVHPNGSSGLALDGQDINLGIWDGGIVRSTHQELVDRVTQLDNPNGLSSHATHVAGTMIASGVNPNAKGMAFAADLSAYDFGNDTAEMTSEASNGMLVSNHSYGINPAAIPDALFGAYLSVSANVDQLVYNAPYYLPVFAAGNSRNVLPSQGGPFNDSKNGFDLISGKNLAKNILCVANVLEVNNYQDASSVVMSNSSSWGPTDDGRIKPDISAKGTNTFSSIANSDTGYANFSGTSMAAPSVSGSIGLLHQHHNNMYNGFLNAASMRALVIHTAREAGDNSGPDYKFGWGLMDTAAAADLLTNKNFTSIIEENTLNNGATYSFTVDAVDPNTPLVATIAWSDPAGPIQDTSSADDSTPRLVNDLDIRVIAPDGFTEFKPWKLTALLPNSPATKSDNSVDNVEKVEVDNASGQYTIQITHKGTLQNLAQDYSIVISGIAESNFALQTDIPNRSFCADEIATFDLEINSIDSFNGNINLSASGLPANLSEAFSPSNINSQGTSTLNIDNLSTVSPGDYPFTVTATSGSESFSFDFNLNIKPASALPQLSINNPNSTQLSSLSPVLNWDGIPEASDYEVELSTSSNFDSLFFSQITEDTQVITPELESDQQYYWRVRPISNCVMGSFTVDSFTTKPLECLPITFSNDTPVNIVSSGPNLVQSVINISGVSQTNFIEDINVNFELTHTWLADLEVTLTSPAGTTITLLDQPCDNLDDVDVTFDDKGLAQSCNGFNPPALLGLIKPDEKLSTFVGENLNGDWILTVNDMFPGDGGSIDSFGIELCYEETLSVSDMASIEFSIYPNPSSGRVVVNFNQNISDDVKIDIIDLNGRALRSFAHENSSNNFSFNLSDLSSGIYFVRIKSQNQSAVKKLILK</sequence>
<evidence type="ECO:0000313" key="8">
    <source>
        <dbReference type="EMBL" id="TKS56471.1"/>
    </source>
</evidence>
<dbReference type="InterPro" id="IPR036852">
    <property type="entry name" value="Peptidase_S8/S53_dom_sf"/>
</dbReference>
<comment type="caution">
    <text evidence="8">The sequence shown here is derived from an EMBL/GenBank/DDBJ whole genome shotgun (WGS) entry which is preliminary data.</text>
</comment>
<reference evidence="8 9" key="1">
    <citation type="submission" date="2019-04" db="EMBL/GenBank/DDBJ databases">
        <title>Psychroflexus halotolerans sp. nov., isolated from a marine solar saltern.</title>
        <authorList>
            <person name="Feng X."/>
        </authorList>
    </citation>
    <scope>NUCLEOTIDE SEQUENCE [LARGE SCALE GENOMIC DNA]</scope>
    <source>
        <strain evidence="8 9">WDS2C27</strain>
    </source>
</reference>
<evidence type="ECO:0000256" key="2">
    <source>
        <dbReference type="ARBA" id="ARBA00022670"/>
    </source>
</evidence>
<feature type="active site" description="Charge relay system" evidence="6">
    <location>
        <position position="196"/>
    </location>
</feature>
<evidence type="ECO:0000256" key="5">
    <source>
        <dbReference type="ARBA" id="ARBA00022825"/>
    </source>
</evidence>
<dbReference type="Proteomes" id="UP000306552">
    <property type="component" value="Unassembled WGS sequence"/>
</dbReference>
<dbReference type="Pfam" id="PF01483">
    <property type="entry name" value="P_proprotein"/>
    <property type="match status" value="1"/>
</dbReference>
<keyword evidence="4 6" id="KW-0378">Hydrolase</keyword>
<dbReference type="InterPro" id="IPR013783">
    <property type="entry name" value="Ig-like_fold"/>
</dbReference>
<dbReference type="InterPro" id="IPR002884">
    <property type="entry name" value="P_dom"/>
</dbReference>
<dbReference type="InterPro" id="IPR015500">
    <property type="entry name" value="Peptidase_S8_subtilisin-rel"/>
</dbReference>
<dbReference type="PROSITE" id="PS51829">
    <property type="entry name" value="P_HOMO_B"/>
    <property type="match status" value="1"/>
</dbReference>
<dbReference type="InterPro" id="IPR026444">
    <property type="entry name" value="Secre_tail"/>
</dbReference>
<dbReference type="CDD" id="cd04842">
    <property type="entry name" value="Peptidases_S8_Kp43_protease"/>
    <property type="match status" value="1"/>
</dbReference>
<gene>
    <name evidence="8" type="ORF">FCN74_05350</name>
</gene>
<proteinExistence type="inferred from homology"/>
<keyword evidence="2 6" id="KW-0645">Protease</keyword>
<dbReference type="PROSITE" id="PS00138">
    <property type="entry name" value="SUBTILASE_SER"/>
    <property type="match status" value="1"/>
</dbReference>
<dbReference type="Gene3D" id="2.60.120.380">
    <property type="match status" value="1"/>
</dbReference>
<dbReference type="RefSeq" id="WP_138931573.1">
    <property type="nucleotide sequence ID" value="NZ_SWMU01000002.1"/>
</dbReference>
<dbReference type="Gene3D" id="2.60.120.260">
    <property type="entry name" value="Galactose-binding domain-like"/>
    <property type="match status" value="1"/>
</dbReference>
<dbReference type="InterPro" id="IPR023828">
    <property type="entry name" value="Peptidase_S8_Ser-AS"/>
</dbReference>
<dbReference type="GO" id="GO:0004252">
    <property type="term" value="F:serine-type endopeptidase activity"/>
    <property type="evidence" value="ECO:0007669"/>
    <property type="project" value="UniProtKB-UniRule"/>
</dbReference>
<dbReference type="Pfam" id="PF18962">
    <property type="entry name" value="Por_Secre_tail"/>
    <property type="match status" value="1"/>
</dbReference>
<evidence type="ECO:0000256" key="4">
    <source>
        <dbReference type="ARBA" id="ARBA00022801"/>
    </source>
</evidence>
<dbReference type="SUPFAM" id="SSF49785">
    <property type="entry name" value="Galactose-binding domain-like"/>
    <property type="match status" value="2"/>
</dbReference>
<evidence type="ECO:0000259" key="7">
    <source>
        <dbReference type="PROSITE" id="PS51829"/>
    </source>
</evidence>
<dbReference type="GO" id="GO:0006508">
    <property type="term" value="P:proteolysis"/>
    <property type="evidence" value="ECO:0007669"/>
    <property type="project" value="UniProtKB-KW"/>
</dbReference>
<dbReference type="InterPro" id="IPR000209">
    <property type="entry name" value="Peptidase_S8/S53_dom"/>
</dbReference>
<accession>A0A4U5TRN0</accession>
<keyword evidence="9" id="KW-1185">Reference proteome</keyword>
<evidence type="ECO:0000256" key="1">
    <source>
        <dbReference type="ARBA" id="ARBA00011073"/>
    </source>
</evidence>